<dbReference type="PANTHER" id="PTHR48433">
    <property type="entry name" value="OUTER ENVELOPE PROTEIN 61-LIKE"/>
    <property type="match status" value="1"/>
</dbReference>
<reference evidence="2" key="1">
    <citation type="journal article" date="2017" name="Nat. Commun.">
        <title>The asparagus genome sheds light on the origin and evolution of a young Y chromosome.</title>
        <authorList>
            <person name="Harkess A."/>
            <person name="Zhou J."/>
            <person name="Xu C."/>
            <person name="Bowers J.E."/>
            <person name="Van der Hulst R."/>
            <person name="Ayyampalayam S."/>
            <person name="Mercati F."/>
            <person name="Riccardi P."/>
            <person name="McKain M.R."/>
            <person name="Kakrana A."/>
            <person name="Tang H."/>
            <person name="Ray J."/>
            <person name="Groenendijk J."/>
            <person name="Arikit S."/>
            <person name="Mathioni S.M."/>
            <person name="Nakano M."/>
            <person name="Shan H."/>
            <person name="Telgmann-Rauber A."/>
            <person name="Kanno A."/>
            <person name="Yue Z."/>
            <person name="Chen H."/>
            <person name="Li W."/>
            <person name="Chen Y."/>
            <person name="Xu X."/>
            <person name="Zhang Y."/>
            <person name="Luo S."/>
            <person name="Chen H."/>
            <person name="Gao J."/>
            <person name="Mao Z."/>
            <person name="Pires J.C."/>
            <person name="Luo M."/>
            <person name="Kudrna D."/>
            <person name="Wing R.A."/>
            <person name="Meyers B.C."/>
            <person name="Yi K."/>
            <person name="Kong H."/>
            <person name="Lavrijsen P."/>
            <person name="Sunseri F."/>
            <person name="Falavigna A."/>
            <person name="Ye Y."/>
            <person name="Leebens-Mack J.H."/>
            <person name="Chen G."/>
        </authorList>
    </citation>
    <scope>NUCLEOTIDE SEQUENCE [LARGE SCALE GENOMIC DNA]</scope>
    <source>
        <strain evidence="2">cv. DH0086</strain>
    </source>
</reference>
<dbReference type="OMA" id="KYLFVSM"/>
<dbReference type="Proteomes" id="UP000243459">
    <property type="component" value="Chromosome 7"/>
</dbReference>
<accession>A0A5P1EGX6</accession>
<dbReference type="InterPro" id="IPR053319">
    <property type="entry name" value="OEP61"/>
</dbReference>
<keyword evidence="2" id="KW-1185">Reference proteome</keyword>
<evidence type="ECO:0000313" key="1">
    <source>
        <dbReference type="EMBL" id="ONK65094.1"/>
    </source>
</evidence>
<evidence type="ECO:0000313" key="2">
    <source>
        <dbReference type="Proteomes" id="UP000243459"/>
    </source>
</evidence>
<sequence>MMSNPELVRLASESMKNLRPDDLRHAAEQLKHTRTEDMVEIGEQVAKAKPEEIAAMKAHADAQVSYEISAAQMLKQE</sequence>
<name>A0A5P1EGX6_ASPOF</name>
<organism evidence="1 2">
    <name type="scientific">Asparagus officinalis</name>
    <name type="common">Garden asparagus</name>
    <dbReference type="NCBI Taxonomy" id="4686"/>
    <lineage>
        <taxon>Eukaryota</taxon>
        <taxon>Viridiplantae</taxon>
        <taxon>Streptophyta</taxon>
        <taxon>Embryophyta</taxon>
        <taxon>Tracheophyta</taxon>
        <taxon>Spermatophyta</taxon>
        <taxon>Magnoliopsida</taxon>
        <taxon>Liliopsida</taxon>
        <taxon>Asparagales</taxon>
        <taxon>Asparagaceae</taxon>
        <taxon>Asparagoideae</taxon>
        <taxon>Asparagus</taxon>
    </lineage>
</organism>
<gene>
    <name evidence="1" type="ORF">A4U43_C07F33560</name>
</gene>
<dbReference type="AlphaFoldDB" id="A0A5P1EGX6"/>
<dbReference type="EMBL" id="CM007387">
    <property type="protein sequence ID" value="ONK65094.1"/>
    <property type="molecule type" value="Genomic_DNA"/>
</dbReference>
<feature type="non-terminal residue" evidence="1">
    <location>
        <position position="77"/>
    </location>
</feature>
<protein>
    <submittedName>
        <fullName evidence="1">Uncharacterized protein</fullName>
    </submittedName>
</protein>
<proteinExistence type="predicted"/>
<dbReference type="Gramene" id="ONK65094">
    <property type="protein sequence ID" value="ONK65094"/>
    <property type="gene ID" value="A4U43_C07F33560"/>
</dbReference>
<dbReference type="PANTHER" id="PTHR48433:SF1">
    <property type="entry name" value="OUTER ENVELOPE PROTEIN 61-LIKE"/>
    <property type="match status" value="1"/>
</dbReference>